<evidence type="ECO:0000313" key="5">
    <source>
        <dbReference type="Proteomes" id="UP000015102"/>
    </source>
</evidence>
<sequence length="268" mass="30775">MSTVQLDFAQAMTDFKTMFPDMDSDVIEAILRANQGAVDATIDQLLQMSTDNQNEKLRNELDKSSENASGTENLLIDTRDLPDILLIDKTGTSQSPSTNSQHLPELLKTSRNLSTGASPKVKQTPKEAHNSKWKPPLLGPLPPDFLRITNDGRTTDYDLPDEQFALMLQNEEFMNELRWNQEFMNALEKEQQEKGRHDVDDAAFKERLRHMGKVSRKKFLQMARVFTWQRRNKNKPTSAKQIDSQPLEESDDEDHHHHQSKSRVISFL</sequence>
<dbReference type="AlphaFoldDB" id="T1GV41"/>
<dbReference type="InterPro" id="IPR003892">
    <property type="entry name" value="CUE"/>
</dbReference>
<feature type="compositionally biased region" description="Polar residues" evidence="2">
    <location>
        <begin position="235"/>
        <end position="244"/>
    </location>
</feature>
<feature type="region of interest" description="Disordered" evidence="2">
    <location>
        <begin position="110"/>
        <end position="138"/>
    </location>
</feature>
<dbReference type="EMBL" id="CAQQ02160080">
    <property type="status" value="NOT_ANNOTATED_CDS"/>
    <property type="molecule type" value="Genomic_DNA"/>
</dbReference>
<dbReference type="InterPro" id="IPR009060">
    <property type="entry name" value="UBA-like_sf"/>
</dbReference>
<dbReference type="GO" id="GO:0043130">
    <property type="term" value="F:ubiquitin binding"/>
    <property type="evidence" value="ECO:0007669"/>
    <property type="project" value="InterPro"/>
</dbReference>
<dbReference type="Pfam" id="PF02845">
    <property type="entry name" value="CUE"/>
    <property type="match status" value="1"/>
</dbReference>
<evidence type="ECO:0000313" key="4">
    <source>
        <dbReference type="EnsemblMetazoa" id="MESCA007623-PA"/>
    </source>
</evidence>
<dbReference type="Proteomes" id="UP000015102">
    <property type="component" value="Unassembled WGS sequence"/>
</dbReference>
<evidence type="ECO:0000256" key="1">
    <source>
        <dbReference type="SAM" id="Coils"/>
    </source>
</evidence>
<proteinExistence type="predicted"/>
<reference evidence="5" key="1">
    <citation type="submission" date="2013-02" db="EMBL/GenBank/DDBJ databases">
        <authorList>
            <person name="Hughes D."/>
        </authorList>
    </citation>
    <scope>NUCLEOTIDE SEQUENCE</scope>
    <source>
        <strain>Durham</strain>
        <strain evidence="5">NC isolate 2 -- Noor lab</strain>
    </source>
</reference>
<dbReference type="SMART" id="SM00546">
    <property type="entry name" value="CUE"/>
    <property type="match status" value="1"/>
</dbReference>
<dbReference type="CDD" id="cd14366">
    <property type="entry name" value="CUE_CUED1"/>
    <property type="match status" value="1"/>
</dbReference>
<organism evidence="4 5">
    <name type="scientific">Megaselia scalaris</name>
    <name type="common">Humpbacked fly</name>
    <name type="synonym">Phora scalaris</name>
    <dbReference type="NCBI Taxonomy" id="36166"/>
    <lineage>
        <taxon>Eukaryota</taxon>
        <taxon>Metazoa</taxon>
        <taxon>Ecdysozoa</taxon>
        <taxon>Arthropoda</taxon>
        <taxon>Hexapoda</taxon>
        <taxon>Insecta</taxon>
        <taxon>Pterygota</taxon>
        <taxon>Neoptera</taxon>
        <taxon>Endopterygota</taxon>
        <taxon>Diptera</taxon>
        <taxon>Brachycera</taxon>
        <taxon>Muscomorpha</taxon>
        <taxon>Platypezoidea</taxon>
        <taxon>Phoridae</taxon>
        <taxon>Megaseliini</taxon>
        <taxon>Megaselia</taxon>
    </lineage>
</organism>
<keyword evidence="5" id="KW-1185">Reference proteome</keyword>
<evidence type="ECO:0000256" key="2">
    <source>
        <dbReference type="SAM" id="MobiDB-lite"/>
    </source>
</evidence>
<dbReference type="HOGENOM" id="CLU_064865_1_0_1"/>
<dbReference type="PROSITE" id="PS51140">
    <property type="entry name" value="CUE"/>
    <property type="match status" value="1"/>
</dbReference>
<feature type="region of interest" description="Disordered" evidence="2">
    <location>
        <begin position="230"/>
        <end position="268"/>
    </location>
</feature>
<name>T1GV41_MEGSC</name>
<dbReference type="InterPro" id="IPR040195">
    <property type="entry name" value="CUE_CUED1"/>
</dbReference>
<feature type="domain" description="CUE" evidence="3">
    <location>
        <begin position="7"/>
        <end position="50"/>
    </location>
</feature>
<dbReference type="PANTHER" id="PTHR13467:SF3">
    <property type="entry name" value="CUE DOMAIN-CONTAINING PROTEIN 1"/>
    <property type="match status" value="1"/>
</dbReference>
<dbReference type="Gene3D" id="1.10.8.10">
    <property type="entry name" value="DNA helicase RuvA subunit, C-terminal domain"/>
    <property type="match status" value="1"/>
</dbReference>
<accession>T1GV41</accession>
<dbReference type="PANTHER" id="PTHR13467">
    <property type="entry name" value="CUE DOMAIN CONTAINING PROTEIN 1"/>
    <property type="match status" value="1"/>
</dbReference>
<dbReference type="OMA" id="TDFKTMF"/>
<dbReference type="InterPro" id="IPR040192">
    <property type="entry name" value="CUEDC1"/>
</dbReference>
<reference evidence="4" key="2">
    <citation type="submission" date="2015-06" db="UniProtKB">
        <authorList>
            <consortium name="EnsemblMetazoa"/>
        </authorList>
    </citation>
    <scope>IDENTIFICATION</scope>
</reference>
<dbReference type="STRING" id="36166.T1GV41"/>
<dbReference type="EnsemblMetazoa" id="MESCA007623-RA">
    <property type="protein sequence ID" value="MESCA007623-PA"/>
    <property type="gene ID" value="MESCA007623"/>
</dbReference>
<keyword evidence="1" id="KW-0175">Coiled coil</keyword>
<feature type="coiled-coil region" evidence="1">
    <location>
        <begin position="47"/>
        <end position="74"/>
    </location>
</feature>
<dbReference type="SUPFAM" id="SSF46934">
    <property type="entry name" value="UBA-like"/>
    <property type="match status" value="1"/>
</dbReference>
<evidence type="ECO:0000259" key="3">
    <source>
        <dbReference type="PROSITE" id="PS51140"/>
    </source>
</evidence>
<protein>
    <recommendedName>
        <fullName evidence="3">CUE domain-containing protein</fullName>
    </recommendedName>
</protein>